<dbReference type="InterPro" id="IPR018181">
    <property type="entry name" value="Heat_shock_70_CS"/>
</dbReference>
<dbReference type="RefSeq" id="WP_094921498.1">
    <property type="nucleotide sequence ID" value="NZ_NPIA01000001.1"/>
</dbReference>
<comment type="subunit">
    <text evidence="7">Self-interacts. Interacts with FtsZ.</text>
</comment>
<dbReference type="PIRSF" id="PIRSF003101">
    <property type="entry name" value="FtsA"/>
    <property type="match status" value="1"/>
</dbReference>
<dbReference type="PROSITE" id="PS00329">
    <property type="entry name" value="HSP70_2"/>
    <property type="match status" value="1"/>
</dbReference>
<dbReference type="AlphaFoldDB" id="A0A263BXQ3"/>
<dbReference type="Gene3D" id="3.30.1490.110">
    <property type="match status" value="1"/>
</dbReference>
<name>A0A263BXQ3_9BACI</name>
<keyword evidence="5 7" id="KW-0472">Membrane</keyword>
<evidence type="ECO:0000256" key="8">
    <source>
        <dbReference type="PIRNR" id="PIRNR003101"/>
    </source>
</evidence>
<comment type="similarity">
    <text evidence="7 8">Belongs to the FtsA/MreB family.</text>
</comment>
<evidence type="ECO:0000256" key="6">
    <source>
        <dbReference type="ARBA" id="ARBA00023306"/>
    </source>
</evidence>
<dbReference type="SMART" id="SM00842">
    <property type="entry name" value="FtsA"/>
    <property type="match status" value="1"/>
</dbReference>
<dbReference type="NCBIfam" id="TIGR01174">
    <property type="entry name" value="ftsA"/>
    <property type="match status" value="1"/>
</dbReference>
<dbReference type="HAMAP" id="MF_02033">
    <property type="entry name" value="FtsA"/>
    <property type="match status" value="1"/>
</dbReference>
<evidence type="ECO:0000313" key="10">
    <source>
        <dbReference type="EMBL" id="OZM58509.1"/>
    </source>
</evidence>
<dbReference type="InterPro" id="IPR050696">
    <property type="entry name" value="FtsA/MreB"/>
</dbReference>
<dbReference type="PANTHER" id="PTHR32432">
    <property type="entry name" value="CELL DIVISION PROTEIN FTSA-RELATED"/>
    <property type="match status" value="1"/>
</dbReference>
<dbReference type="CDD" id="cd24048">
    <property type="entry name" value="ASKHA_NBD_FtsA"/>
    <property type="match status" value="1"/>
</dbReference>
<evidence type="ECO:0000256" key="7">
    <source>
        <dbReference type="HAMAP-Rule" id="MF_02033"/>
    </source>
</evidence>
<evidence type="ECO:0000256" key="3">
    <source>
        <dbReference type="ARBA" id="ARBA00022618"/>
    </source>
</evidence>
<keyword evidence="11" id="KW-1185">Reference proteome</keyword>
<dbReference type="InterPro" id="IPR043129">
    <property type="entry name" value="ATPase_NBD"/>
</dbReference>
<dbReference type="Gene3D" id="3.30.420.40">
    <property type="match status" value="2"/>
</dbReference>
<proteinExistence type="inferred from homology"/>
<evidence type="ECO:0000259" key="9">
    <source>
        <dbReference type="SMART" id="SM00842"/>
    </source>
</evidence>
<dbReference type="Proteomes" id="UP000217083">
    <property type="component" value="Unassembled WGS sequence"/>
</dbReference>
<organism evidence="10 11">
    <name type="scientific">Lottiidibacillus patelloidae</name>
    <dbReference type="NCBI Taxonomy" id="2670334"/>
    <lineage>
        <taxon>Bacteria</taxon>
        <taxon>Bacillati</taxon>
        <taxon>Bacillota</taxon>
        <taxon>Bacilli</taxon>
        <taxon>Bacillales</taxon>
        <taxon>Bacillaceae</taxon>
        <taxon>Lottiidibacillus</taxon>
    </lineage>
</organism>
<comment type="function">
    <text evidence="7 8">Cell division protein that is involved in the assembly of the Z ring. May serve as a membrane anchor for the Z ring.</text>
</comment>
<protein>
    <recommendedName>
        <fullName evidence="7 8">Cell division protein FtsA</fullName>
    </recommendedName>
</protein>
<dbReference type="InterPro" id="IPR003494">
    <property type="entry name" value="SHS2_FtsA"/>
</dbReference>
<comment type="caution">
    <text evidence="10">The sequence shown here is derived from an EMBL/GenBank/DDBJ whole genome shotgun (WGS) entry which is preliminary data.</text>
</comment>
<keyword evidence="4" id="KW-0346">Stress response</keyword>
<sequence>MNSNEVYVSLDIGTSNVKVIIGEMTNGALNIIGVGTAKSEGIKKGSIVDIDLTVHSIKNAIEQAEKMVGLEIKNVIVGVSGNHISLQNSHGVVAVSGEKRVPEIDDQDIARVMEAAQVSIPLDRKIMDVIPKEFIVDGLSGITAPRGMIGVRLEMHGTIISGSKTVLHNIERCVQRAGLNVSYVCLEPLASGMTALSKDERNIGTALVDIGGGTTTVSIFDQGHLQAMVEIPVGGDHITKDISIGLKTTTDVAETLKLKYGHAFYDNASEDVVFQVPIIGGNKHVDKSQLEISDIIEARLVEILQLVELEVRKLGYKDLSGGYVLTGGVSSTEGLLDLASEVLQHHVRIAVPDYIGVREPQYTSSVGLIKFTDHLVKVQGKGKEVAAGIIEDIEVPIKKEKAPKKEKNTDALAKIKNWTKYFFE</sequence>
<dbReference type="GO" id="GO:0009898">
    <property type="term" value="C:cytoplasmic side of plasma membrane"/>
    <property type="evidence" value="ECO:0007669"/>
    <property type="project" value="UniProtKB-UniRule"/>
</dbReference>
<evidence type="ECO:0000313" key="11">
    <source>
        <dbReference type="Proteomes" id="UP000217083"/>
    </source>
</evidence>
<dbReference type="InterPro" id="IPR020823">
    <property type="entry name" value="Cell_div_FtsA"/>
</dbReference>
<evidence type="ECO:0000256" key="2">
    <source>
        <dbReference type="ARBA" id="ARBA00022475"/>
    </source>
</evidence>
<evidence type="ECO:0000256" key="1">
    <source>
        <dbReference type="ARBA" id="ARBA00007381"/>
    </source>
</evidence>
<comment type="subcellular location">
    <subcellularLocation>
        <location evidence="7">Cell membrane</location>
        <topology evidence="7">Peripheral membrane protein</topology>
        <orientation evidence="7">Cytoplasmic side</orientation>
    </subcellularLocation>
    <text evidence="7">Localizes to the Z ring in an FtsZ-dependent manner. Targeted to the membrane through a conserved C-terminal amphipathic helix.</text>
</comment>
<keyword evidence="3 7" id="KW-0132">Cell division</keyword>
<keyword evidence="6 7" id="KW-0131">Cell cycle</keyword>
<dbReference type="GO" id="GO:0043093">
    <property type="term" value="P:FtsZ-dependent cytokinesis"/>
    <property type="evidence" value="ECO:0007669"/>
    <property type="project" value="UniProtKB-UniRule"/>
</dbReference>
<reference evidence="10 11" key="2">
    <citation type="submission" date="2017-09" db="EMBL/GenBank/DDBJ databases">
        <title>Bacillus patelloidae sp. nov., isolated from the intestinal tract of a marine limpet.</title>
        <authorList>
            <person name="Liu R."/>
            <person name="Dong C."/>
            <person name="Shao Z."/>
        </authorList>
    </citation>
    <scope>NUCLEOTIDE SEQUENCE [LARGE SCALE GENOMIC DNA]</scope>
    <source>
        <strain evidence="10 11">SA5d-4</strain>
    </source>
</reference>
<dbReference type="SUPFAM" id="SSF53067">
    <property type="entry name" value="Actin-like ATPase domain"/>
    <property type="match status" value="2"/>
</dbReference>
<feature type="domain" description="SHS2" evidence="9">
    <location>
        <begin position="7"/>
        <end position="195"/>
    </location>
</feature>
<evidence type="ECO:0000256" key="4">
    <source>
        <dbReference type="ARBA" id="ARBA00023016"/>
    </source>
</evidence>
<accession>A0A263BXQ3</accession>
<dbReference type="EMBL" id="NPIA01000001">
    <property type="protein sequence ID" value="OZM58509.1"/>
    <property type="molecule type" value="Genomic_DNA"/>
</dbReference>
<evidence type="ECO:0000256" key="5">
    <source>
        <dbReference type="ARBA" id="ARBA00023136"/>
    </source>
</evidence>
<comment type="similarity">
    <text evidence="1">Belongs to the heat shock protein 70 family.</text>
</comment>
<dbReference type="Pfam" id="PF14450">
    <property type="entry name" value="FtsA"/>
    <property type="match status" value="2"/>
</dbReference>
<dbReference type="GO" id="GO:0032153">
    <property type="term" value="C:cell division site"/>
    <property type="evidence" value="ECO:0007669"/>
    <property type="project" value="UniProtKB-UniRule"/>
</dbReference>
<dbReference type="Pfam" id="PF02491">
    <property type="entry name" value="SHS2_FTSA"/>
    <property type="match status" value="1"/>
</dbReference>
<keyword evidence="2 7" id="KW-1003">Cell membrane</keyword>
<dbReference type="PANTHER" id="PTHR32432:SF4">
    <property type="entry name" value="CELL DIVISION PROTEIN FTSA"/>
    <property type="match status" value="1"/>
</dbReference>
<gene>
    <name evidence="7 10" type="primary">ftsA</name>
    <name evidence="10" type="ORF">CIB95_02785</name>
</gene>
<reference evidence="11" key="1">
    <citation type="submission" date="2017-08" db="EMBL/GenBank/DDBJ databases">
        <authorList>
            <person name="Huang Z."/>
        </authorList>
    </citation>
    <scope>NUCLEOTIDE SEQUENCE [LARGE SCALE GENOMIC DNA]</scope>
    <source>
        <strain evidence="11">SA5d-4</strain>
    </source>
</reference>